<dbReference type="Pfam" id="PF02108">
    <property type="entry name" value="FliH"/>
    <property type="match status" value="1"/>
</dbReference>
<keyword evidence="9" id="KW-1006">Bacterial flagellum protein export</keyword>
<proteinExistence type="inferred from homology"/>
<dbReference type="KEGG" id="vpe:Varpa_4974"/>
<evidence type="ECO:0000256" key="4">
    <source>
        <dbReference type="ARBA" id="ARBA00016507"/>
    </source>
</evidence>
<dbReference type="eggNOG" id="COG1317">
    <property type="taxonomic scope" value="Bacteria"/>
</dbReference>
<dbReference type="EMBL" id="CP002417">
    <property type="protein sequence ID" value="ADU39134.1"/>
    <property type="molecule type" value="Genomic_DNA"/>
</dbReference>
<reference evidence="13 14" key="2">
    <citation type="journal article" date="2013" name="Genome Announc.">
        <title>Genome of the Root-Associated Plant Growth-Promoting Bacterium Variovorax paradoxus Strain EPS.</title>
        <authorList>
            <person name="Han J.I."/>
            <person name="Spain J.C."/>
            <person name="Leadbetter J.R."/>
            <person name="Ovchinnikova G."/>
            <person name="Goodwin L.A."/>
            <person name="Han C.S."/>
            <person name="Woyke T."/>
            <person name="Davenport K.W."/>
            <person name="Orwin P.M."/>
        </authorList>
    </citation>
    <scope>NUCLEOTIDE SEQUENCE [LARGE SCALE GENOMIC DNA]</scope>
    <source>
        <strain evidence="13 14">EPS</strain>
    </source>
</reference>
<dbReference type="InterPro" id="IPR012842">
    <property type="entry name" value="T3SS_SctL/SctL2"/>
</dbReference>
<name>E6V255_VARPE</name>
<dbReference type="InterPro" id="IPR018035">
    <property type="entry name" value="Flagellar_FliH/T3SS_HrpE"/>
</dbReference>
<dbReference type="OrthoDB" id="8929395at2"/>
<keyword evidence="6" id="KW-0963">Cytoplasm</keyword>
<dbReference type="GO" id="GO:0044781">
    <property type="term" value="P:bacterial-type flagellum organization"/>
    <property type="evidence" value="ECO:0007669"/>
    <property type="project" value="UniProtKB-KW"/>
</dbReference>
<dbReference type="GO" id="GO:0030254">
    <property type="term" value="P:protein secretion by the type III secretion system"/>
    <property type="evidence" value="ECO:0007669"/>
    <property type="project" value="InterPro"/>
</dbReference>
<evidence type="ECO:0000256" key="7">
    <source>
        <dbReference type="ARBA" id="ARBA00022795"/>
    </source>
</evidence>
<comment type="subcellular location">
    <subcellularLocation>
        <location evidence="2">Cytoplasm</location>
    </subcellularLocation>
</comment>
<feature type="domain" description="Flagellar assembly protein FliH/Type III secretion system HrpE" evidence="12">
    <location>
        <begin position="75"/>
        <end position="193"/>
    </location>
</feature>
<evidence type="ECO:0000256" key="10">
    <source>
        <dbReference type="ARBA" id="ARBA00024335"/>
    </source>
</evidence>
<keyword evidence="8" id="KW-0653">Protein transport</keyword>
<dbReference type="GO" id="GO:0005829">
    <property type="term" value="C:cytosol"/>
    <property type="evidence" value="ECO:0007669"/>
    <property type="project" value="TreeGrafter"/>
</dbReference>
<comment type="function">
    <text evidence="1">Needed for flagellar regrowth and assembly.</text>
</comment>
<comment type="similarity">
    <text evidence="3">Belongs to the FliH family.</text>
</comment>
<dbReference type="AlphaFoldDB" id="E6V255"/>
<evidence type="ECO:0000313" key="13">
    <source>
        <dbReference type="EMBL" id="ADU39134.1"/>
    </source>
</evidence>
<reference evidence="14" key="1">
    <citation type="submission" date="2010-12" db="EMBL/GenBank/DDBJ databases">
        <title>Complete sequence of Variovorax paradoxus EPS.</title>
        <authorList>
            <consortium name="US DOE Joint Genome Institute"/>
            <person name="Lucas S."/>
            <person name="Copeland A."/>
            <person name="Lapidus A."/>
            <person name="Cheng J.-F."/>
            <person name="Goodwin L."/>
            <person name="Pitluck S."/>
            <person name="Teshima H."/>
            <person name="Detter J.C."/>
            <person name="Han C."/>
            <person name="Tapia R."/>
            <person name="Land M."/>
            <person name="Hauser L."/>
            <person name="Kyrpides N."/>
            <person name="Ivanova N."/>
            <person name="Ovchinnikova G."/>
            <person name="Orwin P."/>
            <person name="Han J.-I.G."/>
            <person name="Woyke T."/>
        </authorList>
    </citation>
    <scope>NUCLEOTIDE SEQUENCE [LARGE SCALE GENOMIC DNA]</scope>
    <source>
        <strain evidence="14">EPS</strain>
    </source>
</reference>
<dbReference type="Proteomes" id="UP000008917">
    <property type="component" value="Chromosome"/>
</dbReference>
<dbReference type="PANTHER" id="PTHR34982:SF1">
    <property type="entry name" value="FLAGELLAR ASSEMBLY PROTEIN FLIH"/>
    <property type="match status" value="1"/>
</dbReference>
<evidence type="ECO:0000313" key="14">
    <source>
        <dbReference type="Proteomes" id="UP000008917"/>
    </source>
</evidence>
<evidence type="ECO:0000256" key="3">
    <source>
        <dbReference type="ARBA" id="ARBA00006602"/>
    </source>
</evidence>
<keyword evidence="5" id="KW-0813">Transport</keyword>
<evidence type="ECO:0000256" key="1">
    <source>
        <dbReference type="ARBA" id="ARBA00003041"/>
    </source>
</evidence>
<accession>E6V255</accession>
<dbReference type="PANTHER" id="PTHR34982">
    <property type="entry name" value="YOP PROTEINS TRANSLOCATION PROTEIN L"/>
    <property type="match status" value="1"/>
</dbReference>
<dbReference type="RefSeq" id="WP_013543342.1">
    <property type="nucleotide sequence ID" value="NC_014931.1"/>
</dbReference>
<evidence type="ECO:0000256" key="6">
    <source>
        <dbReference type="ARBA" id="ARBA00022490"/>
    </source>
</evidence>
<evidence type="ECO:0000256" key="2">
    <source>
        <dbReference type="ARBA" id="ARBA00004496"/>
    </source>
</evidence>
<keyword evidence="7" id="KW-1005">Bacterial flagellum biogenesis</keyword>
<gene>
    <name evidence="13" type="ordered locus">Varpa_4974</name>
</gene>
<dbReference type="STRING" id="595537.Varpa_4974"/>
<evidence type="ECO:0000259" key="12">
    <source>
        <dbReference type="Pfam" id="PF02108"/>
    </source>
</evidence>
<sequence>MGLAFLITTDNLQLLSERKVLKENEYAALLEASEVVETARAEAGRMVEQAELTAEASRREGYDEGLRQAKAEYTKQMLSDAMAVERQLHALRTSMAQIVVKAVGQFLVESDPATLFRSALMRVETLLRAESFITVRVAPAQEAKMRETLHRLRTDSKWTTNVSIIPDADLAAGACTVQTSTGVLEIGVDAQLEAFRRAVETGGVAPPFGGAR</sequence>
<dbReference type="NCBIfam" id="TIGR02499">
    <property type="entry name" value="HrpE_YscL_not"/>
    <property type="match status" value="1"/>
</dbReference>
<evidence type="ECO:0000256" key="9">
    <source>
        <dbReference type="ARBA" id="ARBA00023225"/>
    </source>
</evidence>
<evidence type="ECO:0000256" key="11">
    <source>
        <dbReference type="ARBA" id="ARBA00040494"/>
    </source>
</evidence>
<evidence type="ECO:0000256" key="8">
    <source>
        <dbReference type="ARBA" id="ARBA00022927"/>
    </source>
</evidence>
<protein>
    <recommendedName>
        <fullName evidence="4">Flagellar assembly protein FliH</fullName>
    </recommendedName>
    <alternativeName>
        <fullName evidence="11">Type 3 secretion system stator protein</fullName>
    </alternativeName>
</protein>
<organism evidence="13 14">
    <name type="scientific">Variovorax paradoxus (strain EPS)</name>
    <dbReference type="NCBI Taxonomy" id="595537"/>
    <lineage>
        <taxon>Bacteria</taxon>
        <taxon>Pseudomonadati</taxon>
        <taxon>Pseudomonadota</taxon>
        <taxon>Betaproteobacteria</taxon>
        <taxon>Burkholderiales</taxon>
        <taxon>Comamonadaceae</taxon>
        <taxon>Variovorax</taxon>
    </lineage>
</organism>
<comment type="similarity">
    <text evidence="10">Belongs to the SctL stator family.</text>
</comment>
<dbReference type="HOGENOM" id="CLU_062625_2_1_4"/>
<evidence type="ECO:0000256" key="5">
    <source>
        <dbReference type="ARBA" id="ARBA00022448"/>
    </source>
</evidence>
<dbReference type="InterPro" id="IPR051472">
    <property type="entry name" value="T3SS_Stator/FliH"/>
</dbReference>